<feature type="non-terminal residue" evidence="2">
    <location>
        <position position="1"/>
    </location>
</feature>
<reference evidence="2" key="1">
    <citation type="submission" date="2020-07" db="EMBL/GenBank/DDBJ databases">
        <authorList>
            <person name="Nazaruddin N."/>
        </authorList>
    </citation>
    <scope>NUCLEOTIDE SEQUENCE</scope>
</reference>
<gene>
    <name evidence="2" type="ORF">MHI_LOCUS748252</name>
</gene>
<accession>A0A6V7HCD6</accession>
<comment type="caution">
    <text evidence="2">The sequence shown here is derived from an EMBL/GenBank/DDBJ whole genome shotgun (WGS) entry which is preliminary data.</text>
</comment>
<feature type="non-terminal residue" evidence="2">
    <location>
        <position position="125"/>
    </location>
</feature>
<dbReference type="Proteomes" id="UP000752696">
    <property type="component" value="Unassembled WGS sequence"/>
</dbReference>
<organism evidence="2 3">
    <name type="scientific">Heterotrigona itama</name>
    <dbReference type="NCBI Taxonomy" id="395501"/>
    <lineage>
        <taxon>Eukaryota</taxon>
        <taxon>Metazoa</taxon>
        <taxon>Ecdysozoa</taxon>
        <taxon>Arthropoda</taxon>
        <taxon>Hexapoda</taxon>
        <taxon>Insecta</taxon>
        <taxon>Pterygota</taxon>
        <taxon>Neoptera</taxon>
        <taxon>Endopterygota</taxon>
        <taxon>Hymenoptera</taxon>
        <taxon>Apocrita</taxon>
        <taxon>Aculeata</taxon>
        <taxon>Apoidea</taxon>
        <taxon>Anthophila</taxon>
        <taxon>Apidae</taxon>
        <taxon>Heterotrigona</taxon>
    </lineage>
</organism>
<sequence length="125" mass="13832">LKFVYRSTYVNAGFLYCEDSSDKAHATFSLSWNQAMHVFVFFIPQLDNHEIKPGKNLKVNISVPNLRLFVGNIPKSKGKEEILEEFGKLTASSSSPSPSPSPSSSPSSSLSSSPSPLPPLFRHYR</sequence>
<dbReference type="EMBL" id="CAJDYZ010010197">
    <property type="protein sequence ID" value="CAD1477701.1"/>
    <property type="molecule type" value="Genomic_DNA"/>
</dbReference>
<feature type="compositionally biased region" description="Low complexity" evidence="1">
    <location>
        <begin position="104"/>
        <end position="114"/>
    </location>
</feature>
<protein>
    <recommendedName>
        <fullName evidence="4">RRM domain-containing protein</fullName>
    </recommendedName>
</protein>
<dbReference type="AlphaFoldDB" id="A0A6V7HCD6"/>
<evidence type="ECO:0008006" key="4">
    <source>
        <dbReference type="Google" id="ProtNLM"/>
    </source>
</evidence>
<evidence type="ECO:0000313" key="3">
    <source>
        <dbReference type="Proteomes" id="UP000752696"/>
    </source>
</evidence>
<keyword evidence="3" id="KW-1185">Reference proteome</keyword>
<evidence type="ECO:0000256" key="1">
    <source>
        <dbReference type="SAM" id="MobiDB-lite"/>
    </source>
</evidence>
<evidence type="ECO:0000313" key="2">
    <source>
        <dbReference type="EMBL" id="CAD1477701.1"/>
    </source>
</evidence>
<proteinExistence type="predicted"/>
<dbReference type="OrthoDB" id="3800936at2759"/>
<name>A0A6V7HCD6_9HYME</name>
<feature type="region of interest" description="Disordered" evidence="1">
    <location>
        <begin position="88"/>
        <end position="125"/>
    </location>
</feature>